<protein>
    <recommendedName>
        <fullName evidence="14">Mitochondrial carrier</fullName>
    </recommendedName>
</protein>
<evidence type="ECO:0000256" key="10">
    <source>
        <dbReference type="RuleBase" id="RU000488"/>
    </source>
</evidence>
<sequence length="339" mass="36097">MDVPADALAPTPLSPAARALKEIAFGSIAGMASKVFEHPFDLTKVRLQTQVLDDSARFNGPIDCLRQTFKNEGIRGLYRGLPAPVVGAMAENASLFLSYRELQNLIRQFTGDPPSHKLPLHQLTLAAAGSGAITSLVLTPIELVKCKMQVQLLAPASALGIPVTTASGSATVPARLPGPISVLMSVIHTSGFRGLWLGQSGTFIRETGGSAAWFGTKEYVASLLIARRKKGSQNSDSSSPHELLTWESALSGACAGVAFNFVLFPADTVKSAMQTEEELRPRGPGATAPKSTFIGTFRQMYKAQGIRGLYAGCGITIARSVVSSAMIFVIYDELNRRFG</sequence>
<comment type="subcellular location">
    <subcellularLocation>
        <location evidence="1">Mitochondrion membrane</location>
        <topology evidence="1">Multi-pass membrane protein</topology>
    </subcellularLocation>
</comment>
<evidence type="ECO:0000256" key="1">
    <source>
        <dbReference type="ARBA" id="ARBA00004225"/>
    </source>
</evidence>
<evidence type="ECO:0000313" key="12">
    <source>
        <dbReference type="EMBL" id="KAF5367494.1"/>
    </source>
</evidence>
<comment type="caution">
    <text evidence="12">The sequence shown here is derived from an EMBL/GenBank/DDBJ whole genome shotgun (WGS) entry which is preliminary data.</text>
</comment>
<feature type="repeat" description="Solcar" evidence="9">
    <location>
        <begin position="17"/>
        <end position="105"/>
    </location>
</feature>
<dbReference type="OrthoDB" id="2139348at2759"/>
<comment type="similarity">
    <text evidence="2 10">Belongs to the mitochondrial carrier (TC 2.A.29) family.</text>
</comment>
<dbReference type="GO" id="GO:0000064">
    <property type="term" value="F:L-ornithine transmembrane transporter activity"/>
    <property type="evidence" value="ECO:0007669"/>
    <property type="project" value="TreeGrafter"/>
</dbReference>
<evidence type="ECO:0000256" key="3">
    <source>
        <dbReference type="ARBA" id="ARBA00022448"/>
    </source>
</evidence>
<evidence type="ECO:0000256" key="5">
    <source>
        <dbReference type="ARBA" id="ARBA00022737"/>
    </source>
</evidence>
<accession>A0A8H5LS86</accession>
<dbReference type="InterPro" id="IPR023395">
    <property type="entry name" value="MCP_dom_sf"/>
</dbReference>
<keyword evidence="13" id="KW-1185">Reference proteome</keyword>
<dbReference type="InterPro" id="IPR018108">
    <property type="entry name" value="MCP_transmembrane"/>
</dbReference>
<evidence type="ECO:0000256" key="2">
    <source>
        <dbReference type="ARBA" id="ARBA00006375"/>
    </source>
</evidence>
<dbReference type="Gene3D" id="1.50.40.10">
    <property type="entry name" value="Mitochondrial carrier domain"/>
    <property type="match status" value="1"/>
</dbReference>
<keyword evidence="4 9" id="KW-0812">Transmembrane</keyword>
<keyword evidence="5" id="KW-0677">Repeat</keyword>
<feature type="repeat" description="Solcar" evidence="9">
    <location>
        <begin position="243"/>
        <end position="337"/>
    </location>
</feature>
<dbReference type="Pfam" id="PF00153">
    <property type="entry name" value="Mito_carr"/>
    <property type="match status" value="3"/>
</dbReference>
<reference evidence="12 13" key="1">
    <citation type="journal article" date="2020" name="ISME J.">
        <title>Uncovering the hidden diversity of litter-decomposition mechanisms in mushroom-forming fungi.</title>
        <authorList>
            <person name="Floudas D."/>
            <person name="Bentzer J."/>
            <person name="Ahren D."/>
            <person name="Johansson T."/>
            <person name="Persson P."/>
            <person name="Tunlid A."/>
        </authorList>
    </citation>
    <scope>NUCLEOTIDE SEQUENCE [LARGE SCALE GENOMIC DNA]</scope>
    <source>
        <strain evidence="12 13">CBS 291.85</strain>
    </source>
</reference>
<keyword evidence="6 11" id="KW-1133">Transmembrane helix</keyword>
<dbReference type="EMBL" id="JAACJM010000019">
    <property type="protein sequence ID" value="KAF5367494.1"/>
    <property type="molecule type" value="Genomic_DNA"/>
</dbReference>
<dbReference type="InterPro" id="IPR050567">
    <property type="entry name" value="Mitochondrial_Carrier"/>
</dbReference>
<feature type="repeat" description="Solcar" evidence="9">
    <location>
        <begin position="118"/>
        <end position="223"/>
    </location>
</feature>
<evidence type="ECO:0000256" key="11">
    <source>
        <dbReference type="SAM" id="Phobius"/>
    </source>
</evidence>
<name>A0A8H5LS86_9AGAR</name>
<evidence type="ECO:0000256" key="9">
    <source>
        <dbReference type="PROSITE-ProRule" id="PRU00282"/>
    </source>
</evidence>
<evidence type="ECO:0008006" key="14">
    <source>
        <dbReference type="Google" id="ProtNLM"/>
    </source>
</evidence>
<evidence type="ECO:0000256" key="6">
    <source>
        <dbReference type="ARBA" id="ARBA00022989"/>
    </source>
</evidence>
<evidence type="ECO:0000256" key="8">
    <source>
        <dbReference type="ARBA" id="ARBA00023136"/>
    </source>
</evidence>
<gene>
    <name evidence="12" type="ORF">D9758_003742</name>
</gene>
<evidence type="ECO:0000313" key="13">
    <source>
        <dbReference type="Proteomes" id="UP000559256"/>
    </source>
</evidence>
<evidence type="ECO:0000256" key="7">
    <source>
        <dbReference type="ARBA" id="ARBA00023128"/>
    </source>
</evidence>
<keyword evidence="8 9" id="KW-0472">Membrane</keyword>
<dbReference type="GO" id="GO:1990575">
    <property type="term" value="P:mitochondrial L-ornithine transmembrane transport"/>
    <property type="evidence" value="ECO:0007669"/>
    <property type="project" value="TreeGrafter"/>
</dbReference>
<keyword evidence="7" id="KW-0496">Mitochondrion</keyword>
<dbReference type="Proteomes" id="UP000559256">
    <property type="component" value="Unassembled WGS sequence"/>
</dbReference>
<keyword evidence="3 10" id="KW-0813">Transport</keyword>
<dbReference type="SUPFAM" id="SSF103506">
    <property type="entry name" value="Mitochondrial carrier"/>
    <property type="match status" value="1"/>
</dbReference>
<evidence type="ECO:0000256" key="4">
    <source>
        <dbReference type="ARBA" id="ARBA00022692"/>
    </source>
</evidence>
<dbReference type="AlphaFoldDB" id="A0A8H5LS86"/>
<dbReference type="PANTHER" id="PTHR45624">
    <property type="entry name" value="MITOCHONDRIAL BASIC AMINO ACIDS TRANSPORTER-RELATED"/>
    <property type="match status" value="1"/>
</dbReference>
<dbReference type="PROSITE" id="PS50920">
    <property type="entry name" value="SOLCAR"/>
    <property type="match status" value="3"/>
</dbReference>
<organism evidence="12 13">
    <name type="scientific">Tetrapyrgos nigripes</name>
    <dbReference type="NCBI Taxonomy" id="182062"/>
    <lineage>
        <taxon>Eukaryota</taxon>
        <taxon>Fungi</taxon>
        <taxon>Dikarya</taxon>
        <taxon>Basidiomycota</taxon>
        <taxon>Agaricomycotina</taxon>
        <taxon>Agaricomycetes</taxon>
        <taxon>Agaricomycetidae</taxon>
        <taxon>Agaricales</taxon>
        <taxon>Marasmiineae</taxon>
        <taxon>Marasmiaceae</taxon>
        <taxon>Tetrapyrgos</taxon>
    </lineage>
</organism>
<feature type="transmembrane region" description="Helical" evidence="11">
    <location>
        <begin position="308"/>
        <end position="331"/>
    </location>
</feature>
<dbReference type="GO" id="GO:0031966">
    <property type="term" value="C:mitochondrial membrane"/>
    <property type="evidence" value="ECO:0007669"/>
    <property type="project" value="UniProtKB-SubCell"/>
</dbReference>
<dbReference type="PANTHER" id="PTHR45624:SF31">
    <property type="entry name" value="MITOCHONDRIAL ORNITHINE TRANSPORTER 1"/>
    <property type="match status" value="1"/>
</dbReference>
<proteinExistence type="inferred from homology"/>